<evidence type="ECO:0000313" key="2">
    <source>
        <dbReference type="Proteomes" id="UP001732700"/>
    </source>
</evidence>
<dbReference type="EnsemblPlants" id="AVESA.00010b.r2.1CG0079040.1">
    <property type="protein sequence ID" value="AVESA.00010b.r2.1CG0079040.1.CDS.1"/>
    <property type="gene ID" value="AVESA.00010b.r2.1CG0079040"/>
</dbReference>
<name>A0ACD5TLM0_AVESA</name>
<accession>A0ACD5TLM0</accession>
<sequence length="496" mass="56073">MEVAFSAFIGELAQRSISFLVDRLSKPEEPAMPTEETLRGKLLRVHVMVEEAEGRHITSRSMLEQLKLLREAMHRGYFVLDSFKYRSCQEPESSKDCVTRVFALSKINPAKRVQLRLGGSSRGASGEHELRQVLVRLDAMIADTGEFASFLAGCPRLRRQPYDTYMLLERCMFSRHAEMEQIVNFLLQRGTGDLEVLPILGPTKVGKSTMIEHACNDERVRRAFSRIVLFTEDDLEEEDGGGTVKHEVPRRASKDGKILVILELEGDIGDDAWRKLCSASERYPAGDRKMIISSRSAKIARFGTAQAVRVQFLTPEAYWYFFKALAFGSTDPGAEPKLASLAMEIAADLNGSFVAGNIIAGLLRANFSARFWHMAMLCVRECRRRYPFVFGALAIPVSSWQRKEPPRFPRIGTTGEWILMSNDRQIVSARVETPVIKMQEVLNGSVVLPDGKFEALAWKSLIPPYYSYTFICEMQKPRRVTVSEEETRLDDHALNC</sequence>
<protein>
    <submittedName>
        <fullName evidence="1">Uncharacterized protein</fullName>
    </submittedName>
</protein>
<keyword evidence="2" id="KW-1185">Reference proteome</keyword>
<reference evidence="1" key="1">
    <citation type="submission" date="2021-05" db="EMBL/GenBank/DDBJ databases">
        <authorList>
            <person name="Scholz U."/>
            <person name="Mascher M."/>
            <person name="Fiebig A."/>
        </authorList>
    </citation>
    <scope>NUCLEOTIDE SEQUENCE [LARGE SCALE GENOMIC DNA]</scope>
</reference>
<proteinExistence type="predicted"/>
<dbReference type="Proteomes" id="UP001732700">
    <property type="component" value="Chromosome 1C"/>
</dbReference>
<organism evidence="1 2">
    <name type="scientific">Avena sativa</name>
    <name type="common">Oat</name>
    <dbReference type="NCBI Taxonomy" id="4498"/>
    <lineage>
        <taxon>Eukaryota</taxon>
        <taxon>Viridiplantae</taxon>
        <taxon>Streptophyta</taxon>
        <taxon>Embryophyta</taxon>
        <taxon>Tracheophyta</taxon>
        <taxon>Spermatophyta</taxon>
        <taxon>Magnoliopsida</taxon>
        <taxon>Liliopsida</taxon>
        <taxon>Poales</taxon>
        <taxon>Poaceae</taxon>
        <taxon>BOP clade</taxon>
        <taxon>Pooideae</taxon>
        <taxon>Poodae</taxon>
        <taxon>Poeae</taxon>
        <taxon>Poeae Chloroplast Group 1 (Aveneae type)</taxon>
        <taxon>Aveninae</taxon>
        <taxon>Avena</taxon>
    </lineage>
</organism>
<evidence type="ECO:0000313" key="1">
    <source>
        <dbReference type="EnsemblPlants" id="AVESA.00010b.r2.1CG0079040.1.CDS.1"/>
    </source>
</evidence>
<reference evidence="1" key="2">
    <citation type="submission" date="2025-09" db="UniProtKB">
        <authorList>
            <consortium name="EnsemblPlants"/>
        </authorList>
    </citation>
    <scope>IDENTIFICATION</scope>
</reference>